<dbReference type="PANTHER" id="PTHR36985:SF1">
    <property type="entry name" value="TRANSLOCATION AND ASSEMBLY MODULE SUBUNIT TAMB"/>
    <property type="match status" value="1"/>
</dbReference>
<keyword evidence="8" id="KW-1185">Reference proteome</keyword>
<dbReference type="Proteomes" id="UP000596387">
    <property type="component" value="Chromosome"/>
</dbReference>
<dbReference type="Pfam" id="PF04357">
    <property type="entry name" value="TamB"/>
    <property type="match status" value="1"/>
</dbReference>
<dbReference type="RefSeq" id="WP_023851357.1">
    <property type="nucleotide sequence ID" value="NZ_CP047166.1"/>
</dbReference>
<evidence type="ECO:0000259" key="6">
    <source>
        <dbReference type="Pfam" id="PF04357"/>
    </source>
</evidence>
<protein>
    <recommendedName>
        <fullName evidence="6">Translocation and assembly module TamB C-terminal domain-containing protein</fullName>
    </recommendedName>
</protein>
<dbReference type="EMBL" id="CP047166">
    <property type="protein sequence ID" value="QRF67387.1"/>
    <property type="molecule type" value="Genomic_DNA"/>
</dbReference>
<gene>
    <name evidence="7" type="ORF">GQA70_14370</name>
</gene>
<keyword evidence="3" id="KW-1133">Transmembrane helix</keyword>
<keyword evidence="5" id="KW-0732">Signal</keyword>
<comment type="subcellular location">
    <subcellularLocation>
        <location evidence="1">Membrane</location>
        <topology evidence="1">Single-pass membrane protein</topology>
    </subcellularLocation>
</comment>
<feature type="signal peptide" evidence="5">
    <location>
        <begin position="1"/>
        <end position="22"/>
    </location>
</feature>
<reference evidence="7 8" key="1">
    <citation type="submission" date="2019-12" db="EMBL/GenBank/DDBJ databases">
        <title>Complete Genome Sequence of a Quorum-Sensing Bacterium,Rhodobacteraceae bacterium C31, Isolated from a marine microalgae symbiotic bacteria.</title>
        <authorList>
            <person name="Zhang Y."/>
        </authorList>
    </citation>
    <scope>NUCLEOTIDE SEQUENCE [LARGE SCALE GENOMIC DNA]</scope>
    <source>
        <strain evidence="7 8">C31</strain>
    </source>
</reference>
<evidence type="ECO:0000256" key="3">
    <source>
        <dbReference type="ARBA" id="ARBA00022989"/>
    </source>
</evidence>
<feature type="domain" description="Translocation and assembly module TamB C-terminal" evidence="6">
    <location>
        <begin position="1350"/>
        <end position="1702"/>
    </location>
</feature>
<dbReference type="PANTHER" id="PTHR36985">
    <property type="entry name" value="TRANSLOCATION AND ASSEMBLY MODULE SUBUNIT TAMB"/>
    <property type="match status" value="1"/>
</dbReference>
<dbReference type="InterPro" id="IPR007452">
    <property type="entry name" value="TamB_C"/>
</dbReference>
<evidence type="ECO:0000256" key="5">
    <source>
        <dbReference type="SAM" id="SignalP"/>
    </source>
</evidence>
<evidence type="ECO:0000256" key="1">
    <source>
        <dbReference type="ARBA" id="ARBA00004167"/>
    </source>
</evidence>
<sequence>MTYLVRVFTLFMALCLPATLSAQTSEADRGFIQGLLEDALSGEGRSVRVIGFSGALSSRATIEEITVSDPDGIWLTISDVAMTWNRSALLRGAIDIEEISAGQIDLPRLPLPAEGEVPTPEASTPFALPDLPVSLNLEKLSLARVNIGQAVFGEAASLSVAGSAALSGGEGQADLQVQRLDKGGEIAFRGAYSNDSRVLGLNLSVQEPEEGIVVNMLDLPGRPSLSLTLEGNSPIDNFEAQLQLATDGQERLAGSVILRADADTDARRFRVDIGGDIAPVVAPAYRDFLGNDVRLVVEVARGADGRVALNELELSAQALTLTGQAAIGADGWPESLDLQGRIAPPSGDEVVLPIAGGQTTVQSVTLSGTFDESAGNGWRLDARVAGLRQPAVEIDTLSLTGGGEISRLTNRVDGSLGLNASGLVLADAALAEAVGNSLRGALTFDWQPGSPIILDEIDLAGGDYGLTGAVTVSALDTLNPIVSPDITLRTDDLSRFAALSGLDLSGGAELAIDGGLEPLSGAFDLDVRGTTRELALGIPQADTLLAGVGSVALQARRNEEGLVVDPLRIATQAAEINGTARLGSGASTARLDAVINETGDVLPGLSGPTTLVATLGQTGDSYDVDADVTIPGAARINYVGNIQTNLPEGTQISGRAEASVTRLGAFSELVGRDLNGAAELVIEGTGNPQAMTFDLTANGTTRDVEVQIPAVDSLLAGQSGIRFVGSRTDTGRMEITQLQIDGAADASFAGVVLGDSLETLDLDGRLTASVPDLARFSGVTGRQMSGSASVDLTVDGPVMQGPLTVAGNATAQDAVLGLDAIDPVLRGSTRIDVDAARAEDGTITITRLQTQGAANATLVGTVAGYEMGEPFDLNALDLDARLVAAVDDLSRFSGLAGRRLSGAATLDVTADGAPMQGPLAVALTASTQDVVLSLPQVDPVLRGATSVVLDAQRDAAGTITVARLETTGAANATFIGTVAGFDPQAPGDLDALAVDGRLTADVPNLSRFSGLAGRDLAGSATADVTAQGQVLDGPLSIEAIATARNVAIGMGQVDSLLGGETRIDLKGSRDAAGVYTLERLQTSGAVNATYNGTLQVAEGDAVLDGSLNGDIPALSALSGLAGRRLGGSVRFDADVQGQALNGPLSLRADVTAQNLVTSVETADRLLRGTTTLNLQAARDANGLLRIERGVLDASGIDATVSGQYASSNANVTLDVSVPNVGLIVPDLQGAGTVRGTVSHSGGPWQVNLTGTGPGGIGATARGSVAQDFGSANLSLNGSAPLALANEQIAPQVITGVLNFDVGVNGPLALSSVSGTVSTNGARLAVPSASLIIDGLTGEVRLTGGAAQVSMGGRLSTGGEVRVSGPITLSPPFNADLTVQLIEAVLRQADLLETTANGTVTVNGALTGGSQIGGVINLGQVEVRIPNLGASYSALDGLRHINPPADVQRTLAFAGLNASGRESTGAGGGTAVAYPINLTVNAPNQIFVRGRGLDAELGGSLLLTGTTANLVPQGQFDLIRGRLDLLGRRLDLTDGSVSLRGSFDPYISFGASTQVEDTTITIRIEGFASEPDLRVTSDPELPEDEALSFFLFGRSVTNLSPLQAVQLAAAVRTLSGQGGLGLTEGLRSGLGVDNLDIGTDADGNAQATVGKYISDNIYTDVTVGGDGTSQINLNLQVNPNVTVRGRVGSDGDTGVGVFFERDY</sequence>
<proteinExistence type="predicted"/>
<evidence type="ECO:0000256" key="4">
    <source>
        <dbReference type="ARBA" id="ARBA00023136"/>
    </source>
</evidence>
<evidence type="ECO:0000256" key="2">
    <source>
        <dbReference type="ARBA" id="ARBA00022692"/>
    </source>
</evidence>
<organism evidence="7 8">
    <name type="scientific">Ponticoccus alexandrii</name>
    <dbReference type="NCBI Taxonomy" id="1943633"/>
    <lineage>
        <taxon>Bacteria</taxon>
        <taxon>Pseudomonadati</taxon>
        <taxon>Pseudomonadota</taxon>
        <taxon>Alphaproteobacteria</taxon>
        <taxon>Rhodobacterales</taxon>
        <taxon>Roseobacteraceae</taxon>
        <taxon>Ponticoccus</taxon>
    </lineage>
</organism>
<feature type="chain" id="PRO_5046130320" description="Translocation and assembly module TamB C-terminal domain-containing protein" evidence="5">
    <location>
        <begin position="23"/>
        <end position="1702"/>
    </location>
</feature>
<keyword evidence="4" id="KW-0472">Membrane</keyword>
<evidence type="ECO:0000313" key="7">
    <source>
        <dbReference type="EMBL" id="QRF67387.1"/>
    </source>
</evidence>
<evidence type="ECO:0000313" key="8">
    <source>
        <dbReference type="Proteomes" id="UP000596387"/>
    </source>
</evidence>
<name>A0ABX7FC20_9RHOB</name>
<keyword evidence="2" id="KW-0812">Transmembrane</keyword>
<accession>A0ABX7FC20</accession>